<evidence type="ECO:0000313" key="11">
    <source>
        <dbReference type="Proteomes" id="UP001489004"/>
    </source>
</evidence>
<dbReference type="InterPro" id="IPR029479">
    <property type="entry name" value="Nitroreductase"/>
</dbReference>
<proteinExistence type="inferred from homology"/>
<dbReference type="InterPro" id="IPR000415">
    <property type="entry name" value="Nitroreductase-like"/>
</dbReference>
<dbReference type="InterPro" id="IPR052530">
    <property type="entry name" value="NAD(P)H_nitroreductase"/>
</dbReference>
<evidence type="ECO:0000256" key="8">
    <source>
        <dbReference type="SAM" id="Phobius"/>
    </source>
</evidence>
<dbReference type="CDD" id="cd02135">
    <property type="entry name" value="YdjA-like"/>
    <property type="match status" value="1"/>
</dbReference>
<evidence type="ECO:0000256" key="3">
    <source>
        <dbReference type="ARBA" id="ARBA00022630"/>
    </source>
</evidence>
<keyword evidence="8" id="KW-0472">Membrane</keyword>
<dbReference type="GO" id="GO:0016491">
    <property type="term" value="F:oxidoreductase activity"/>
    <property type="evidence" value="ECO:0007669"/>
    <property type="project" value="UniProtKB-KW"/>
</dbReference>
<protein>
    <recommendedName>
        <fullName evidence="9">Nitroreductase domain-containing protein</fullName>
    </recommendedName>
</protein>
<keyword evidence="8" id="KW-1133">Transmembrane helix</keyword>
<dbReference type="PANTHER" id="PTHR43821:SF1">
    <property type="entry name" value="NAD(P)H NITROREDUCTASE YDJA-RELATED"/>
    <property type="match status" value="1"/>
</dbReference>
<keyword evidence="5" id="KW-0521">NADP</keyword>
<dbReference type="SUPFAM" id="SSF55469">
    <property type="entry name" value="FMN-dependent nitroreductase-like"/>
    <property type="match status" value="1"/>
</dbReference>
<evidence type="ECO:0000259" key="9">
    <source>
        <dbReference type="Pfam" id="PF00881"/>
    </source>
</evidence>
<evidence type="ECO:0000313" key="10">
    <source>
        <dbReference type="EMBL" id="KAK9829250.1"/>
    </source>
</evidence>
<comment type="cofactor">
    <cofactor evidence="1">
        <name>FMN</name>
        <dbReference type="ChEBI" id="CHEBI:58210"/>
    </cofactor>
</comment>
<keyword evidence="4" id="KW-0288">FMN</keyword>
<evidence type="ECO:0000256" key="4">
    <source>
        <dbReference type="ARBA" id="ARBA00022643"/>
    </source>
</evidence>
<dbReference type="EMBL" id="JALJOR010000001">
    <property type="protein sequence ID" value="KAK9829250.1"/>
    <property type="molecule type" value="Genomic_DNA"/>
</dbReference>
<keyword evidence="7" id="KW-0520">NAD</keyword>
<keyword evidence="11" id="KW-1185">Reference proteome</keyword>
<gene>
    <name evidence="10" type="ORF">WJX72_004755</name>
</gene>
<evidence type="ECO:0000256" key="1">
    <source>
        <dbReference type="ARBA" id="ARBA00001917"/>
    </source>
</evidence>
<accession>A0AAW1R6U4</accession>
<feature type="domain" description="Nitroreductase" evidence="9">
    <location>
        <begin position="94"/>
        <end position="262"/>
    </location>
</feature>
<evidence type="ECO:0000256" key="7">
    <source>
        <dbReference type="ARBA" id="ARBA00023027"/>
    </source>
</evidence>
<feature type="transmembrane region" description="Helical" evidence="8">
    <location>
        <begin position="48"/>
        <end position="69"/>
    </location>
</feature>
<name>A0AAW1R6U4_9CHLO</name>
<organism evidence="10 11">
    <name type="scientific">[Myrmecia] bisecta</name>
    <dbReference type="NCBI Taxonomy" id="41462"/>
    <lineage>
        <taxon>Eukaryota</taxon>
        <taxon>Viridiplantae</taxon>
        <taxon>Chlorophyta</taxon>
        <taxon>core chlorophytes</taxon>
        <taxon>Trebouxiophyceae</taxon>
        <taxon>Trebouxiales</taxon>
        <taxon>Trebouxiaceae</taxon>
        <taxon>Myrmecia</taxon>
    </lineage>
</organism>
<dbReference type="Pfam" id="PF00881">
    <property type="entry name" value="Nitroreductase"/>
    <property type="match status" value="1"/>
</dbReference>
<evidence type="ECO:0000256" key="5">
    <source>
        <dbReference type="ARBA" id="ARBA00022857"/>
    </source>
</evidence>
<dbReference type="AlphaFoldDB" id="A0AAW1R6U4"/>
<dbReference type="Proteomes" id="UP001489004">
    <property type="component" value="Unassembled WGS sequence"/>
</dbReference>
<keyword evidence="3" id="KW-0285">Flavoprotein</keyword>
<dbReference type="Gene3D" id="3.40.109.10">
    <property type="entry name" value="NADH Oxidase"/>
    <property type="match status" value="1"/>
</dbReference>
<keyword evidence="8" id="KW-0812">Transmembrane</keyword>
<comment type="similarity">
    <text evidence="2">Belongs to the nitroreductase family.</text>
</comment>
<sequence>MKGTLWEHWQSNRGLVLCAPMAGTLSNFDLQSWLEQLYKDSLGDPVRLISIVLVVYLVTATPMLFWVLYEFVRKPKDSSGPARIPSPADTQELIRKRRSVFPKDYTGEPVDRAVIGSLLEAANWAPTHGKTEPWRFVVLGRTSQETMIDLTLDVLRKTLPVDQFEMKEKKINGKRQSAYPKVPYMIAICMKRQANPDKVMPEWEEMSACACAVQNMALMATAHGLAGYWTSWTAEARESPEMKQFLLLQPDDRCLGFFMLGKSDRIADYRTKRGPVAGKTQWRN</sequence>
<comment type="caution">
    <text evidence="10">The sequence shown here is derived from an EMBL/GenBank/DDBJ whole genome shotgun (WGS) entry which is preliminary data.</text>
</comment>
<evidence type="ECO:0000256" key="6">
    <source>
        <dbReference type="ARBA" id="ARBA00023002"/>
    </source>
</evidence>
<dbReference type="InterPro" id="IPR026021">
    <property type="entry name" value="YdjA-like"/>
</dbReference>
<dbReference type="PANTHER" id="PTHR43821">
    <property type="entry name" value="NAD(P)H NITROREDUCTASE YDJA-RELATED"/>
    <property type="match status" value="1"/>
</dbReference>
<keyword evidence="6" id="KW-0560">Oxidoreductase</keyword>
<reference evidence="10 11" key="1">
    <citation type="journal article" date="2024" name="Nat. Commun.">
        <title>Phylogenomics reveals the evolutionary origins of lichenization in chlorophyte algae.</title>
        <authorList>
            <person name="Puginier C."/>
            <person name="Libourel C."/>
            <person name="Otte J."/>
            <person name="Skaloud P."/>
            <person name="Haon M."/>
            <person name="Grisel S."/>
            <person name="Petersen M."/>
            <person name="Berrin J.G."/>
            <person name="Delaux P.M."/>
            <person name="Dal Grande F."/>
            <person name="Keller J."/>
        </authorList>
    </citation>
    <scope>NUCLEOTIDE SEQUENCE [LARGE SCALE GENOMIC DNA]</scope>
    <source>
        <strain evidence="10 11">SAG 2043</strain>
    </source>
</reference>
<evidence type="ECO:0000256" key="2">
    <source>
        <dbReference type="ARBA" id="ARBA00007118"/>
    </source>
</evidence>